<keyword evidence="2" id="KW-0378">Hydrolase</keyword>
<evidence type="ECO:0000256" key="2">
    <source>
        <dbReference type="ARBA" id="ARBA00022801"/>
    </source>
</evidence>
<proteinExistence type="inferred from homology"/>
<dbReference type="PANTHER" id="PTHR45648:SF5">
    <property type="entry name" value="OS04G0577300 PROTEIN"/>
    <property type="match status" value="1"/>
</dbReference>
<dbReference type="Pfam" id="PF00657">
    <property type="entry name" value="Lipase_GDSL"/>
    <property type="match status" value="1"/>
</dbReference>
<comment type="similarity">
    <text evidence="1">Belongs to the 'GDSL' lipolytic enzyme family.</text>
</comment>
<sequence>MLLTKFDQDVTRLYRSGARKFLVFDIPPLGCTPNIKLKGYNIAKGGCLEVANQLVVAYNTAFNSLVDHLNQKLEGVTIIRLNTYNYLRNILEHGEAYGFTDTKSACCGSGMFNTEVTCGKTSPQKLFCNDVDRHVFWDGTHPTEKVYAMVSHQIWSGNSSISYPFNLSTMVMGENN</sequence>
<dbReference type="Gene3D" id="3.40.50.1110">
    <property type="entry name" value="SGNH hydrolase"/>
    <property type="match status" value="1"/>
</dbReference>
<dbReference type="PANTHER" id="PTHR45648">
    <property type="entry name" value="GDSL LIPASE/ACYLHYDROLASE FAMILY PROTEIN (AFU_ORTHOLOGUE AFUA_4G14700)"/>
    <property type="match status" value="1"/>
</dbReference>
<dbReference type="EMBL" id="GCHU01012889">
    <property type="protein sequence ID" value="JAG87290.1"/>
    <property type="molecule type" value="Transcribed_RNA"/>
</dbReference>
<evidence type="ECO:0000256" key="1">
    <source>
        <dbReference type="ARBA" id="ARBA00008668"/>
    </source>
</evidence>
<protein>
    <submittedName>
        <fullName evidence="4">TSA: Wollemia nobilis Ref_Wollemi_Transcript_12965_857 transcribed RNA sequence</fullName>
    </submittedName>
</protein>
<dbReference type="GO" id="GO:0016042">
    <property type="term" value="P:lipid catabolic process"/>
    <property type="evidence" value="ECO:0007669"/>
    <property type="project" value="UniProtKB-KW"/>
</dbReference>
<organism evidence="4">
    <name type="scientific">Wollemia nobilis</name>
    <dbReference type="NCBI Taxonomy" id="56998"/>
    <lineage>
        <taxon>Eukaryota</taxon>
        <taxon>Viridiplantae</taxon>
        <taxon>Streptophyta</taxon>
        <taxon>Embryophyta</taxon>
        <taxon>Tracheophyta</taxon>
        <taxon>Spermatophyta</taxon>
        <taxon>Pinopsida</taxon>
        <taxon>Pinidae</taxon>
        <taxon>Conifers II</taxon>
        <taxon>Araucariales</taxon>
        <taxon>Araucariaceae</taxon>
        <taxon>Wollemia</taxon>
    </lineage>
</organism>
<dbReference type="InterPro" id="IPR001087">
    <property type="entry name" value="GDSL"/>
</dbReference>
<accession>A0A0C9QRB1</accession>
<dbReference type="GO" id="GO:0016788">
    <property type="term" value="F:hydrolase activity, acting on ester bonds"/>
    <property type="evidence" value="ECO:0007669"/>
    <property type="project" value="InterPro"/>
</dbReference>
<reference evidence="4" key="1">
    <citation type="submission" date="2015-02" db="EMBL/GenBank/DDBJ databases">
        <title>A transcriptome of Wollemia nobilis - a relic of Gondwana.</title>
        <authorList>
            <person name="Chia J.Y."/>
            <person name="Leong Y.S."/>
            <person name="Abdul Karim S."/>
            <person name="Wan Azmi N."/>
            <person name="Hercus R."/>
            <person name="Croft L."/>
        </authorList>
    </citation>
    <scope>NUCLEOTIDE SEQUENCE</scope>
    <source>
        <strain evidence="4">MaeBrown</strain>
        <tissue evidence="4">Leaf</tissue>
    </source>
</reference>
<name>A0A0C9QRB1_9CONI</name>
<evidence type="ECO:0000256" key="3">
    <source>
        <dbReference type="ARBA" id="ARBA00022963"/>
    </source>
</evidence>
<evidence type="ECO:0000313" key="4">
    <source>
        <dbReference type="EMBL" id="JAG87290.1"/>
    </source>
</evidence>
<dbReference type="InterPro" id="IPR051058">
    <property type="entry name" value="GDSL_Est/Lipase"/>
</dbReference>
<dbReference type="AlphaFoldDB" id="A0A0C9QRB1"/>
<keyword evidence="3" id="KW-0443">Lipid metabolism</keyword>
<keyword evidence="3" id="KW-0442">Lipid degradation</keyword>
<dbReference type="InterPro" id="IPR036514">
    <property type="entry name" value="SGNH_hydro_sf"/>
</dbReference>